<dbReference type="PROSITE" id="PS51767">
    <property type="entry name" value="PEPTIDASE_A1"/>
    <property type="match status" value="1"/>
</dbReference>
<keyword evidence="2 7" id="KW-0645">Protease</keyword>
<keyword evidence="8" id="KW-1133">Transmembrane helix</keyword>
<comment type="similarity">
    <text evidence="1 7">Belongs to the peptidase A1 family.</text>
</comment>
<evidence type="ECO:0000313" key="11">
    <source>
        <dbReference type="EMBL" id="CAF3565053.1"/>
    </source>
</evidence>
<evidence type="ECO:0000256" key="2">
    <source>
        <dbReference type="ARBA" id="ARBA00022670"/>
    </source>
</evidence>
<keyword evidence="6" id="KW-1015">Disulfide bond</keyword>
<evidence type="ECO:0000256" key="3">
    <source>
        <dbReference type="ARBA" id="ARBA00022750"/>
    </source>
</evidence>
<dbReference type="InterPro" id="IPR033121">
    <property type="entry name" value="PEPTIDASE_A1"/>
</dbReference>
<dbReference type="AlphaFoldDB" id="A0A818L0A1"/>
<sequence>MKLKVTTALLMMFIVGDLCENSSYINNKFRIPMHRIRRPFCNRMDYTASIKTMKNQKRALNTHQRASIGLSSVPENLTSVLDMYFMGSISIGTPPQNFLVDFDTGSSDLWIPSSLCQASCGSFNKYNSSMSPTYVANGANFSVVYGDGTGAAGFLSIDTVTTFAECTYLQGMSGRANDGLMGLAYPDLAVDRGRPVFYNMWNQSLIPQPIFSFYLNPDINATFGGELIFGGVDASKYTGSITYVHVSTEGFWEFPLDSVYLGSTNISSSTYAIADTGTALIRAPSAAFNLLNSILGATYDPTTKFYAVNCRSGSLSSFPNITFTINNTAFILTPVQYLLVVKISSSQYICYSVLTLSNAIDSNGNHVWVLGDFFLYRFYSVFDIINNQVGFATSISYNYTQILSPSLFLSTTATTSTTTSTTTMQMNSMSNGAIILVYGQEILFYFVTLATLMFNYK</sequence>
<evidence type="ECO:0000313" key="12">
    <source>
        <dbReference type="Proteomes" id="UP000663869"/>
    </source>
</evidence>
<name>A0A818L0A1_9BILA</name>
<dbReference type="PROSITE" id="PS00141">
    <property type="entry name" value="ASP_PROTEASE"/>
    <property type="match status" value="2"/>
</dbReference>
<keyword evidence="9" id="KW-0732">Signal</keyword>
<dbReference type="InterPro" id="IPR001969">
    <property type="entry name" value="Aspartic_peptidase_AS"/>
</dbReference>
<protein>
    <recommendedName>
        <fullName evidence="10">Peptidase A1 domain-containing protein</fullName>
    </recommendedName>
</protein>
<proteinExistence type="inferred from homology"/>
<evidence type="ECO:0000259" key="10">
    <source>
        <dbReference type="PROSITE" id="PS51767"/>
    </source>
</evidence>
<evidence type="ECO:0000256" key="1">
    <source>
        <dbReference type="ARBA" id="ARBA00007447"/>
    </source>
</evidence>
<reference evidence="11" key="1">
    <citation type="submission" date="2021-02" db="EMBL/GenBank/DDBJ databases">
        <authorList>
            <person name="Nowell W R."/>
        </authorList>
    </citation>
    <scope>NUCLEOTIDE SEQUENCE</scope>
</reference>
<keyword evidence="3 7" id="KW-0064">Aspartyl protease</keyword>
<feature type="domain" description="Peptidase A1" evidence="10">
    <location>
        <begin position="85"/>
        <end position="392"/>
    </location>
</feature>
<organism evidence="11 12">
    <name type="scientific">Rotaria socialis</name>
    <dbReference type="NCBI Taxonomy" id="392032"/>
    <lineage>
        <taxon>Eukaryota</taxon>
        <taxon>Metazoa</taxon>
        <taxon>Spiralia</taxon>
        <taxon>Gnathifera</taxon>
        <taxon>Rotifera</taxon>
        <taxon>Eurotatoria</taxon>
        <taxon>Bdelloidea</taxon>
        <taxon>Philodinida</taxon>
        <taxon>Philodinidae</taxon>
        <taxon>Rotaria</taxon>
    </lineage>
</organism>
<evidence type="ECO:0000256" key="4">
    <source>
        <dbReference type="ARBA" id="ARBA00022801"/>
    </source>
</evidence>
<feature type="active site" evidence="5">
    <location>
        <position position="275"/>
    </location>
</feature>
<dbReference type="PANTHER" id="PTHR47966:SF51">
    <property type="entry name" value="BETA-SITE APP-CLEAVING ENZYME, ISOFORM A-RELATED"/>
    <property type="match status" value="1"/>
</dbReference>
<dbReference type="SUPFAM" id="SSF50630">
    <property type="entry name" value="Acid proteases"/>
    <property type="match status" value="1"/>
</dbReference>
<feature type="transmembrane region" description="Helical" evidence="8">
    <location>
        <begin position="433"/>
        <end position="454"/>
    </location>
</feature>
<dbReference type="GO" id="GO:0004190">
    <property type="term" value="F:aspartic-type endopeptidase activity"/>
    <property type="evidence" value="ECO:0007669"/>
    <property type="project" value="UniProtKB-KW"/>
</dbReference>
<keyword evidence="8" id="KW-0472">Membrane</keyword>
<feature type="active site" evidence="5">
    <location>
        <position position="103"/>
    </location>
</feature>
<comment type="caution">
    <text evidence="11">The sequence shown here is derived from an EMBL/GenBank/DDBJ whole genome shotgun (WGS) entry which is preliminary data.</text>
</comment>
<evidence type="ECO:0000256" key="7">
    <source>
        <dbReference type="RuleBase" id="RU000454"/>
    </source>
</evidence>
<keyword evidence="8" id="KW-0812">Transmembrane</keyword>
<dbReference type="Pfam" id="PF00026">
    <property type="entry name" value="Asp"/>
    <property type="match status" value="1"/>
</dbReference>
<dbReference type="InterPro" id="IPR021109">
    <property type="entry name" value="Peptidase_aspartic_dom_sf"/>
</dbReference>
<dbReference type="PRINTS" id="PR00792">
    <property type="entry name" value="PEPSIN"/>
</dbReference>
<evidence type="ECO:0000256" key="5">
    <source>
        <dbReference type="PIRSR" id="PIRSR601461-1"/>
    </source>
</evidence>
<dbReference type="GO" id="GO:0005764">
    <property type="term" value="C:lysosome"/>
    <property type="evidence" value="ECO:0007669"/>
    <property type="project" value="TreeGrafter"/>
</dbReference>
<evidence type="ECO:0000256" key="9">
    <source>
        <dbReference type="SAM" id="SignalP"/>
    </source>
</evidence>
<dbReference type="FunFam" id="2.40.70.10:FF:000115">
    <property type="entry name" value="Lysosomal aspartic protease"/>
    <property type="match status" value="1"/>
</dbReference>
<keyword evidence="4 7" id="KW-0378">Hydrolase</keyword>
<feature type="disulfide bond" evidence="6">
    <location>
        <begin position="116"/>
        <end position="120"/>
    </location>
</feature>
<feature type="signal peptide" evidence="9">
    <location>
        <begin position="1"/>
        <end position="19"/>
    </location>
</feature>
<dbReference type="InterPro" id="IPR001461">
    <property type="entry name" value="Aspartic_peptidase_A1"/>
</dbReference>
<accession>A0A818L0A1</accession>
<dbReference type="PANTHER" id="PTHR47966">
    <property type="entry name" value="BETA-SITE APP-CLEAVING ENZYME, ISOFORM A-RELATED"/>
    <property type="match status" value="1"/>
</dbReference>
<dbReference type="Proteomes" id="UP000663869">
    <property type="component" value="Unassembled WGS sequence"/>
</dbReference>
<evidence type="ECO:0000256" key="8">
    <source>
        <dbReference type="SAM" id="Phobius"/>
    </source>
</evidence>
<gene>
    <name evidence="11" type="ORF">FME351_LOCUS20159</name>
</gene>
<dbReference type="EMBL" id="CAJNYU010002570">
    <property type="protein sequence ID" value="CAF3565053.1"/>
    <property type="molecule type" value="Genomic_DNA"/>
</dbReference>
<evidence type="ECO:0000256" key="6">
    <source>
        <dbReference type="PIRSR" id="PIRSR601461-2"/>
    </source>
</evidence>
<dbReference type="Gene3D" id="2.40.70.10">
    <property type="entry name" value="Acid Proteases"/>
    <property type="match status" value="2"/>
</dbReference>
<feature type="chain" id="PRO_5032318456" description="Peptidase A1 domain-containing protein" evidence="9">
    <location>
        <begin position="20"/>
        <end position="457"/>
    </location>
</feature>
<dbReference type="GO" id="GO:0006508">
    <property type="term" value="P:proteolysis"/>
    <property type="evidence" value="ECO:0007669"/>
    <property type="project" value="UniProtKB-KW"/>
</dbReference>